<gene>
    <name evidence="2" type="ORF">HPB51_006038</name>
</gene>
<protein>
    <submittedName>
        <fullName evidence="2">Uncharacterized protein</fullName>
    </submittedName>
</protein>
<feature type="coiled-coil region" evidence="1">
    <location>
        <begin position="298"/>
        <end position="325"/>
    </location>
</feature>
<evidence type="ECO:0000313" key="2">
    <source>
        <dbReference type="EMBL" id="KAH8018416.1"/>
    </source>
</evidence>
<evidence type="ECO:0000313" key="3">
    <source>
        <dbReference type="Proteomes" id="UP000821866"/>
    </source>
</evidence>
<sequence length="329" mass="37379">MREDCLNEANGMKNVPLFNVEPSLIIPDVMHMGIRIMNCLIDGLLVDAEDHDNRAKVLNPKASSSTLKKIIHEINNCGVKFDVWHDKRKGMTFTSVTGGEMKRLLKLLPDKLPGSLPAQTESKTVRLWKLFEEVLDHFEHNVDGLSIQNKASQFFETFLELGKDCKGYGPERVTPYMHILVHHAASKHETFKCLGWFSSQGIEKKNDVLKHLHHSKTNKWNAAQDALKLAKRLEVAEYVRISRAYRKLDAKYWSEGLIQEIRAKRRRCADEDSETEVPLSVENMDGAELRTELRALGVNTTTKSVVQLREKLKKLKHKSAEATDGANAV</sequence>
<accession>A0A9J6D8Q1</accession>
<organism evidence="2 3">
    <name type="scientific">Rhipicephalus microplus</name>
    <name type="common">Cattle tick</name>
    <name type="synonym">Boophilus microplus</name>
    <dbReference type="NCBI Taxonomy" id="6941"/>
    <lineage>
        <taxon>Eukaryota</taxon>
        <taxon>Metazoa</taxon>
        <taxon>Ecdysozoa</taxon>
        <taxon>Arthropoda</taxon>
        <taxon>Chelicerata</taxon>
        <taxon>Arachnida</taxon>
        <taxon>Acari</taxon>
        <taxon>Parasitiformes</taxon>
        <taxon>Ixodida</taxon>
        <taxon>Ixodoidea</taxon>
        <taxon>Ixodidae</taxon>
        <taxon>Rhipicephalinae</taxon>
        <taxon>Rhipicephalus</taxon>
        <taxon>Boophilus</taxon>
    </lineage>
</organism>
<dbReference type="Proteomes" id="UP000821866">
    <property type="component" value="Chromosome 8"/>
</dbReference>
<reference evidence="2" key="2">
    <citation type="submission" date="2021-09" db="EMBL/GenBank/DDBJ databases">
        <authorList>
            <person name="Jia N."/>
            <person name="Wang J."/>
            <person name="Shi W."/>
            <person name="Du L."/>
            <person name="Sun Y."/>
            <person name="Zhan W."/>
            <person name="Jiang J."/>
            <person name="Wang Q."/>
            <person name="Zhang B."/>
            <person name="Ji P."/>
            <person name="Sakyi L.B."/>
            <person name="Cui X."/>
            <person name="Yuan T."/>
            <person name="Jiang B."/>
            <person name="Yang W."/>
            <person name="Lam T.T.-Y."/>
            <person name="Chang Q."/>
            <person name="Ding S."/>
            <person name="Wang X."/>
            <person name="Zhu J."/>
            <person name="Ruan X."/>
            <person name="Zhao L."/>
            <person name="Wei J."/>
            <person name="Que T."/>
            <person name="Du C."/>
            <person name="Cheng J."/>
            <person name="Dai P."/>
            <person name="Han X."/>
            <person name="Huang E."/>
            <person name="Gao Y."/>
            <person name="Liu J."/>
            <person name="Shao H."/>
            <person name="Ye R."/>
            <person name="Li L."/>
            <person name="Wei W."/>
            <person name="Wang X."/>
            <person name="Wang C."/>
            <person name="Huo Q."/>
            <person name="Li W."/>
            <person name="Guo W."/>
            <person name="Chen H."/>
            <person name="Chen S."/>
            <person name="Zhou L."/>
            <person name="Zhou L."/>
            <person name="Ni X."/>
            <person name="Tian J."/>
            <person name="Zhou Y."/>
            <person name="Sheng Y."/>
            <person name="Liu T."/>
            <person name="Pan Y."/>
            <person name="Xia L."/>
            <person name="Li J."/>
            <person name="Zhao F."/>
            <person name="Cao W."/>
        </authorList>
    </citation>
    <scope>NUCLEOTIDE SEQUENCE</scope>
    <source>
        <strain evidence="2">Rmic-2018</strain>
        <tissue evidence="2">Larvae</tissue>
    </source>
</reference>
<keyword evidence="1" id="KW-0175">Coiled coil</keyword>
<name>A0A9J6D8Q1_RHIMP</name>
<evidence type="ECO:0000256" key="1">
    <source>
        <dbReference type="SAM" id="Coils"/>
    </source>
</evidence>
<keyword evidence="3" id="KW-1185">Reference proteome</keyword>
<dbReference type="EMBL" id="JABSTU010000010">
    <property type="protein sequence ID" value="KAH8018416.1"/>
    <property type="molecule type" value="Genomic_DNA"/>
</dbReference>
<reference evidence="2" key="1">
    <citation type="journal article" date="2020" name="Cell">
        <title>Large-Scale Comparative Analyses of Tick Genomes Elucidate Their Genetic Diversity and Vector Capacities.</title>
        <authorList>
            <consortium name="Tick Genome and Microbiome Consortium (TIGMIC)"/>
            <person name="Jia N."/>
            <person name="Wang J."/>
            <person name="Shi W."/>
            <person name="Du L."/>
            <person name="Sun Y."/>
            <person name="Zhan W."/>
            <person name="Jiang J.F."/>
            <person name="Wang Q."/>
            <person name="Zhang B."/>
            <person name="Ji P."/>
            <person name="Bell-Sakyi L."/>
            <person name="Cui X.M."/>
            <person name="Yuan T.T."/>
            <person name="Jiang B.G."/>
            <person name="Yang W.F."/>
            <person name="Lam T.T."/>
            <person name="Chang Q.C."/>
            <person name="Ding S.J."/>
            <person name="Wang X.J."/>
            <person name="Zhu J.G."/>
            <person name="Ruan X.D."/>
            <person name="Zhao L."/>
            <person name="Wei J.T."/>
            <person name="Ye R.Z."/>
            <person name="Que T.C."/>
            <person name="Du C.H."/>
            <person name="Zhou Y.H."/>
            <person name="Cheng J.X."/>
            <person name="Dai P.F."/>
            <person name="Guo W.B."/>
            <person name="Han X.H."/>
            <person name="Huang E.J."/>
            <person name="Li L.F."/>
            <person name="Wei W."/>
            <person name="Gao Y.C."/>
            <person name="Liu J.Z."/>
            <person name="Shao H.Z."/>
            <person name="Wang X."/>
            <person name="Wang C.C."/>
            <person name="Yang T.C."/>
            <person name="Huo Q.B."/>
            <person name="Li W."/>
            <person name="Chen H.Y."/>
            <person name="Chen S.E."/>
            <person name="Zhou L.G."/>
            <person name="Ni X.B."/>
            <person name="Tian J.H."/>
            <person name="Sheng Y."/>
            <person name="Liu T."/>
            <person name="Pan Y.S."/>
            <person name="Xia L.Y."/>
            <person name="Li J."/>
            <person name="Zhao F."/>
            <person name="Cao W.C."/>
        </authorList>
    </citation>
    <scope>NUCLEOTIDE SEQUENCE</scope>
    <source>
        <strain evidence="2">Rmic-2018</strain>
    </source>
</reference>
<proteinExistence type="predicted"/>
<comment type="caution">
    <text evidence="2">The sequence shown here is derived from an EMBL/GenBank/DDBJ whole genome shotgun (WGS) entry which is preliminary data.</text>
</comment>
<dbReference type="AlphaFoldDB" id="A0A9J6D8Q1"/>